<dbReference type="GO" id="GO:0003677">
    <property type="term" value="F:DNA binding"/>
    <property type="evidence" value="ECO:0007669"/>
    <property type="project" value="InterPro"/>
</dbReference>
<dbReference type="InterPro" id="IPR017930">
    <property type="entry name" value="Myb_dom"/>
</dbReference>
<feature type="compositionally biased region" description="Polar residues" evidence="4">
    <location>
        <begin position="207"/>
        <end position="216"/>
    </location>
</feature>
<evidence type="ECO:0000313" key="7">
    <source>
        <dbReference type="EnsemblPlants" id="Pp3c24_7690V3.1"/>
    </source>
</evidence>
<dbReference type="Gramene" id="Pp3c24_7690V3.2">
    <property type="protein sequence ID" value="Pp3c24_7690V3.2"/>
    <property type="gene ID" value="Pp3c24_7690"/>
</dbReference>
<organism evidence="6">
    <name type="scientific">Physcomitrium patens</name>
    <name type="common">Spreading-leaved earth moss</name>
    <name type="synonym">Physcomitrella patens</name>
    <dbReference type="NCBI Taxonomy" id="3218"/>
    <lineage>
        <taxon>Eukaryota</taxon>
        <taxon>Viridiplantae</taxon>
        <taxon>Streptophyta</taxon>
        <taxon>Embryophyta</taxon>
        <taxon>Bryophyta</taxon>
        <taxon>Bryophytina</taxon>
        <taxon>Bryopsida</taxon>
        <taxon>Funariidae</taxon>
        <taxon>Funariales</taxon>
        <taxon>Funariaceae</taxon>
        <taxon>Physcomitrium</taxon>
    </lineage>
</organism>
<accession>A0A2K1IFY0</accession>
<evidence type="ECO:0000256" key="3">
    <source>
        <dbReference type="ARBA" id="ARBA00023242"/>
    </source>
</evidence>
<gene>
    <name evidence="7" type="primary">LOC112276339</name>
    <name evidence="6" type="ORF">PHYPA_028775</name>
</gene>
<dbReference type="InterPro" id="IPR046955">
    <property type="entry name" value="PHR1-like"/>
</dbReference>
<evidence type="ECO:0000259" key="5">
    <source>
        <dbReference type="PROSITE" id="PS51294"/>
    </source>
</evidence>
<protein>
    <recommendedName>
        <fullName evidence="5">HTH myb-type domain-containing protein</fullName>
    </recommendedName>
</protein>
<dbReference type="Gramene" id="Pp3c24_7690V3.1">
    <property type="protein sequence ID" value="Pp3c24_7690V3.1"/>
    <property type="gene ID" value="Pp3c24_7690"/>
</dbReference>
<evidence type="ECO:0000256" key="4">
    <source>
        <dbReference type="SAM" id="MobiDB-lite"/>
    </source>
</evidence>
<dbReference type="EMBL" id="ABEU02000024">
    <property type="protein sequence ID" value="PNR28183.1"/>
    <property type="molecule type" value="Genomic_DNA"/>
</dbReference>
<dbReference type="PaxDb" id="3218-PP1S73_118V6.1"/>
<dbReference type="PROSITE" id="PS51294">
    <property type="entry name" value="HTH_MYB"/>
    <property type="match status" value="1"/>
</dbReference>
<reference evidence="6 8" key="2">
    <citation type="journal article" date="2018" name="Plant J.">
        <title>The Physcomitrella patens chromosome-scale assembly reveals moss genome structure and evolution.</title>
        <authorList>
            <person name="Lang D."/>
            <person name="Ullrich K.K."/>
            <person name="Murat F."/>
            <person name="Fuchs J."/>
            <person name="Jenkins J."/>
            <person name="Haas F.B."/>
            <person name="Piednoel M."/>
            <person name="Gundlach H."/>
            <person name="Van Bel M."/>
            <person name="Meyberg R."/>
            <person name="Vives C."/>
            <person name="Morata J."/>
            <person name="Symeonidi A."/>
            <person name="Hiss M."/>
            <person name="Muchero W."/>
            <person name="Kamisugi Y."/>
            <person name="Saleh O."/>
            <person name="Blanc G."/>
            <person name="Decker E.L."/>
            <person name="van Gessel N."/>
            <person name="Grimwood J."/>
            <person name="Hayes R.D."/>
            <person name="Graham S.W."/>
            <person name="Gunter L.E."/>
            <person name="McDaniel S.F."/>
            <person name="Hoernstein S.N.W."/>
            <person name="Larsson A."/>
            <person name="Li F.W."/>
            <person name="Perroud P.F."/>
            <person name="Phillips J."/>
            <person name="Ranjan P."/>
            <person name="Rokshar D.S."/>
            <person name="Rothfels C.J."/>
            <person name="Schneider L."/>
            <person name="Shu S."/>
            <person name="Stevenson D.W."/>
            <person name="Thummler F."/>
            <person name="Tillich M."/>
            <person name="Villarreal Aguilar J.C."/>
            <person name="Widiez T."/>
            <person name="Wong G.K."/>
            <person name="Wymore A."/>
            <person name="Zhang Y."/>
            <person name="Zimmer A.D."/>
            <person name="Quatrano R.S."/>
            <person name="Mayer K.F.X."/>
            <person name="Goodstein D."/>
            <person name="Casacuberta J.M."/>
            <person name="Vandepoele K."/>
            <person name="Reski R."/>
            <person name="Cuming A.C."/>
            <person name="Tuskan G.A."/>
            <person name="Maumus F."/>
            <person name="Salse J."/>
            <person name="Schmutz J."/>
            <person name="Rensing S.A."/>
        </authorList>
    </citation>
    <scope>NUCLEOTIDE SEQUENCE [LARGE SCALE GENOMIC DNA]</scope>
    <source>
        <strain evidence="7 8">cv. Gransden 2004</strain>
    </source>
</reference>
<sequence length="334" mass="37198">MQGEDATDERGCWSASTGSPVRRCTSVDNSMPECSRVVESPVKSTATCMSAPSALQCSNTSSDGKTRRYVRSNVPRLNWTDDLRRCFIRAIEELGGPQKATPKAILHTMNVSGLKIAHIKSHLQMYRNPRSAKDSSPRFDLFRSNLQMQTTSRDSNCEVEGPWKSWEREAATVETSYAKDYYAESFTLGVSTPVQLNHTGQCGGNFASLSPSQRNDVSIKPADARPASASTISAHPNTYDLLEMRIDGDNEQLASELMLATRQRSQVEISAAWNEQPRVQSRDSRNDLTLSNAPLELTMSLQPPQPHPDPYVRSEILTLDLTQQLNRPRLEPPR</sequence>
<dbReference type="InterPro" id="IPR006447">
    <property type="entry name" value="Myb_dom_plants"/>
</dbReference>
<feature type="domain" description="HTH myb-type" evidence="5">
    <location>
        <begin position="71"/>
        <end position="131"/>
    </location>
</feature>
<dbReference type="AlphaFoldDB" id="A0A2K1IFY0"/>
<proteinExistence type="predicted"/>
<dbReference type="PANTHER" id="PTHR31314">
    <property type="entry name" value="MYB FAMILY TRANSCRIPTION FACTOR PHL7-LIKE"/>
    <property type="match status" value="1"/>
</dbReference>
<reference evidence="7" key="3">
    <citation type="submission" date="2020-12" db="UniProtKB">
        <authorList>
            <consortium name="EnsemblPlants"/>
        </authorList>
    </citation>
    <scope>IDENTIFICATION</scope>
</reference>
<dbReference type="InterPro" id="IPR009057">
    <property type="entry name" value="Homeodomain-like_sf"/>
</dbReference>
<dbReference type="Gene3D" id="1.10.10.60">
    <property type="entry name" value="Homeodomain-like"/>
    <property type="match status" value="1"/>
</dbReference>
<keyword evidence="1" id="KW-0805">Transcription regulation</keyword>
<keyword evidence="3" id="KW-0539">Nucleus</keyword>
<dbReference type="RefSeq" id="XP_073387167.1">
    <property type="nucleotide sequence ID" value="XM_073531066.1"/>
</dbReference>
<evidence type="ECO:0000313" key="8">
    <source>
        <dbReference type="Proteomes" id="UP000006727"/>
    </source>
</evidence>
<keyword evidence="2" id="KW-0804">Transcription</keyword>
<dbReference type="GO" id="GO:0003700">
    <property type="term" value="F:DNA-binding transcription factor activity"/>
    <property type="evidence" value="ECO:0007669"/>
    <property type="project" value="InterPro"/>
</dbReference>
<dbReference type="Proteomes" id="UP000006727">
    <property type="component" value="Chromosome 24"/>
</dbReference>
<dbReference type="EnsemblPlants" id="Pp3c24_7690V3.2">
    <property type="protein sequence ID" value="Pp3c24_7690V3.2"/>
    <property type="gene ID" value="Pp3c24_7690"/>
</dbReference>
<feature type="region of interest" description="Disordered" evidence="4">
    <location>
        <begin position="207"/>
        <end position="231"/>
    </location>
</feature>
<dbReference type="SUPFAM" id="SSF46689">
    <property type="entry name" value="Homeodomain-like"/>
    <property type="match status" value="1"/>
</dbReference>
<reference evidence="6 8" key="1">
    <citation type="journal article" date="2008" name="Science">
        <title>The Physcomitrella genome reveals evolutionary insights into the conquest of land by plants.</title>
        <authorList>
            <person name="Rensing S."/>
            <person name="Lang D."/>
            <person name="Zimmer A."/>
            <person name="Terry A."/>
            <person name="Salamov A."/>
            <person name="Shapiro H."/>
            <person name="Nishiyama T."/>
            <person name="Perroud P.-F."/>
            <person name="Lindquist E."/>
            <person name="Kamisugi Y."/>
            <person name="Tanahashi T."/>
            <person name="Sakakibara K."/>
            <person name="Fujita T."/>
            <person name="Oishi K."/>
            <person name="Shin-I T."/>
            <person name="Kuroki Y."/>
            <person name="Toyoda A."/>
            <person name="Suzuki Y."/>
            <person name="Hashimoto A."/>
            <person name="Yamaguchi K."/>
            <person name="Sugano A."/>
            <person name="Kohara Y."/>
            <person name="Fujiyama A."/>
            <person name="Anterola A."/>
            <person name="Aoki S."/>
            <person name="Ashton N."/>
            <person name="Barbazuk W.B."/>
            <person name="Barker E."/>
            <person name="Bennetzen J."/>
            <person name="Bezanilla M."/>
            <person name="Blankenship R."/>
            <person name="Cho S.H."/>
            <person name="Dutcher S."/>
            <person name="Estelle M."/>
            <person name="Fawcett J.A."/>
            <person name="Gundlach H."/>
            <person name="Hanada K."/>
            <person name="Heyl A."/>
            <person name="Hicks K.A."/>
            <person name="Hugh J."/>
            <person name="Lohr M."/>
            <person name="Mayer K."/>
            <person name="Melkozernov A."/>
            <person name="Murata T."/>
            <person name="Nelson D."/>
            <person name="Pils B."/>
            <person name="Prigge M."/>
            <person name="Reiss B."/>
            <person name="Renner T."/>
            <person name="Rombauts S."/>
            <person name="Rushton P."/>
            <person name="Sanderfoot A."/>
            <person name="Schween G."/>
            <person name="Shiu S.-H."/>
            <person name="Stueber K."/>
            <person name="Theodoulou F.L."/>
            <person name="Tu H."/>
            <person name="Van de Peer Y."/>
            <person name="Verrier P.J."/>
            <person name="Waters E."/>
            <person name="Wood A."/>
            <person name="Yang L."/>
            <person name="Cove D."/>
            <person name="Cuming A."/>
            <person name="Hasebe M."/>
            <person name="Lucas S."/>
            <person name="Mishler D.B."/>
            <person name="Reski R."/>
            <person name="Grigoriev I."/>
            <person name="Quatrano R.S."/>
            <person name="Boore J.L."/>
        </authorList>
    </citation>
    <scope>NUCLEOTIDE SEQUENCE [LARGE SCALE GENOMIC DNA]</scope>
    <source>
        <strain evidence="7 8">cv. Gransden 2004</strain>
    </source>
</reference>
<dbReference type="NCBIfam" id="TIGR01557">
    <property type="entry name" value="myb_SHAQKYF"/>
    <property type="match status" value="1"/>
</dbReference>
<dbReference type="OrthoDB" id="551907at2759"/>
<evidence type="ECO:0000256" key="1">
    <source>
        <dbReference type="ARBA" id="ARBA00023015"/>
    </source>
</evidence>
<evidence type="ECO:0000313" key="6">
    <source>
        <dbReference type="EMBL" id="PNR28183.1"/>
    </source>
</evidence>
<name>A0A2K1IFY0_PHYPA</name>
<keyword evidence="8" id="KW-1185">Reference proteome</keyword>
<evidence type="ECO:0000256" key="2">
    <source>
        <dbReference type="ARBA" id="ARBA00023163"/>
    </source>
</evidence>
<dbReference type="PANTHER" id="PTHR31314:SF188">
    <property type="entry name" value="TRANSCRIPTION FACTOR KAN2 ISOFORM X1-RELATED"/>
    <property type="match status" value="1"/>
</dbReference>
<dbReference type="GeneID" id="112276339"/>
<dbReference type="EnsemblPlants" id="Pp3c24_7690V3.1">
    <property type="protein sequence ID" value="Pp3c24_7690V3.1"/>
    <property type="gene ID" value="Pp3c24_7690"/>
</dbReference>